<evidence type="ECO:0000256" key="2">
    <source>
        <dbReference type="ARBA" id="ARBA00038334"/>
    </source>
</evidence>
<dbReference type="AlphaFoldDB" id="A0A6A6QM90"/>
<dbReference type="SUPFAM" id="SSF53474">
    <property type="entry name" value="alpha/beta-Hydrolases"/>
    <property type="match status" value="1"/>
</dbReference>
<dbReference type="Gene3D" id="3.40.50.1820">
    <property type="entry name" value="alpha/beta hydrolase"/>
    <property type="match status" value="1"/>
</dbReference>
<dbReference type="PANTHER" id="PTHR43329">
    <property type="entry name" value="EPOXIDE HYDROLASE"/>
    <property type="match status" value="1"/>
</dbReference>
<dbReference type="InterPro" id="IPR000639">
    <property type="entry name" value="Epox_hydrolase-like"/>
</dbReference>
<dbReference type="OrthoDB" id="408373at2759"/>
<dbReference type="GO" id="GO:0016787">
    <property type="term" value="F:hydrolase activity"/>
    <property type="evidence" value="ECO:0007669"/>
    <property type="project" value="UniProtKB-KW"/>
</dbReference>
<evidence type="ECO:0000313" key="4">
    <source>
        <dbReference type="EMBL" id="KAF2492853.1"/>
    </source>
</evidence>
<feature type="domain" description="AB hydrolase-1" evidence="3">
    <location>
        <begin position="44"/>
        <end position="157"/>
    </location>
</feature>
<evidence type="ECO:0000313" key="5">
    <source>
        <dbReference type="Proteomes" id="UP000799750"/>
    </source>
</evidence>
<dbReference type="Pfam" id="PF00561">
    <property type="entry name" value="Abhydrolase_1"/>
    <property type="match status" value="1"/>
</dbReference>
<comment type="similarity">
    <text evidence="2">Belongs to the AB hydrolase superfamily. Epoxide hydrolase family.</text>
</comment>
<dbReference type="InterPro" id="IPR029058">
    <property type="entry name" value="AB_hydrolase_fold"/>
</dbReference>
<reference evidence="4" key="1">
    <citation type="journal article" date="2020" name="Stud. Mycol.">
        <title>101 Dothideomycetes genomes: a test case for predicting lifestyles and emergence of pathogens.</title>
        <authorList>
            <person name="Haridas S."/>
            <person name="Albert R."/>
            <person name="Binder M."/>
            <person name="Bloem J."/>
            <person name="Labutti K."/>
            <person name="Salamov A."/>
            <person name="Andreopoulos B."/>
            <person name="Baker S."/>
            <person name="Barry K."/>
            <person name="Bills G."/>
            <person name="Bluhm B."/>
            <person name="Cannon C."/>
            <person name="Castanera R."/>
            <person name="Culley D."/>
            <person name="Daum C."/>
            <person name="Ezra D."/>
            <person name="Gonzalez J."/>
            <person name="Henrissat B."/>
            <person name="Kuo A."/>
            <person name="Liang C."/>
            <person name="Lipzen A."/>
            <person name="Lutzoni F."/>
            <person name="Magnuson J."/>
            <person name="Mondo S."/>
            <person name="Nolan M."/>
            <person name="Ohm R."/>
            <person name="Pangilinan J."/>
            <person name="Park H.-J."/>
            <person name="Ramirez L."/>
            <person name="Alfaro M."/>
            <person name="Sun H."/>
            <person name="Tritt A."/>
            <person name="Yoshinaga Y."/>
            <person name="Zwiers L.-H."/>
            <person name="Turgeon B."/>
            <person name="Goodwin S."/>
            <person name="Spatafora J."/>
            <person name="Crous P."/>
            <person name="Grigoriev I."/>
        </authorList>
    </citation>
    <scope>NUCLEOTIDE SEQUENCE</scope>
    <source>
        <strain evidence="4">CBS 269.34</strain>
    </source>
</reference>
<proteinExistence type="inferred from homology"/>
<keyword evidence="5" id="KW-1185">Reference proteome</keyword>
<protein>
    <submittedName>
        <fullName evidence="4">Alpha/beta-hydrolase</fullName>
    </submittedName>
</protein>
<evidence type="ECO:0000259" key="3">
    <source>
        <dbReference type="Pfam" id="PF00561"/>
    </source>
</evidence>
<dbReference type="PRINTS" id="PR00111">
    <property type="entry name" value="ABHYDROLASE"/>
</dbReference>
<evidence type="ECO:0000256" key="1">
    <source>
        <dbReference type="ARBA" id="ARBA00022801"/>
    </source>
</evidence>
<dbReference type="EMBL" id="MU004193">
    <property type="protein sequence ID" value="KAF2492853.1"/>
    <property type="molecule type" value="Genomic_DNA"/>
</dbReference>
<organism evidence="4 5">
    <name type="scientific">Lophium mytilinum</name>
    <dbReference type="NCBI Taxonomy" id="390894"/>
    <lineage>
        <taxon>Eukaryota</taxon>
        <taxon>Fungi</taxon>
        <taxon>Dikarya</taxon>
        <taxon>Ascomycota</taxon>
        <taxon>Pezizomycotina</taxon>
        <taxon>Dothideomycetes</taxon>
        <taxon>Pleosporomycetidae</taxon>
        <taxon>Mytilinidiales</taxon>
        <taxon>Mytilinidiaceae</taxon>
        <taxon>Lophium</taxon>
    </lineage>
</organism>
<dbReference type="PRINTS" id="PR00412">
    <property type="entry name" value="EPOXHYDRLASE"/>
</dbReference>
<name>A0A6A6QM90_9PEZI</name>
<dbReference type="Proteomes" id="UP000799750">
    <property type="component" value="Unassembled WGS sequence"/>
</dbReference>
<gene>
    <name evidence="4" type="ORF">BU16DRAFT_529121</name>
</gene>
<sequence length="387" mass="43596">MSTKSSIQRLPPLPLPHGISQSSIHCTSNNLTYHFLETGAADKPLLLLLHGFPELAFSWRKIMLPLAAAGYHVVAPDQRGYGRTTDWDESSFSTVDLSQFTMTNLVRDMVILVSALGYSTVHCVIGHDFGAVAASMCALMRPDLFERVVTMSHPFKEPGPLPFNVRAIGAKIEEPRDIQKELASLPEPRKHYKWYNSTAVASINWACPGQGLHKFLRGYLHLKSADWEGNKPHPLAAWEAEELAKMPEYYIMPFHSSMPEVVAELMEGEDEKKTTSWMSEEDLDVYVKEWGRTGFQGGLNWYRSQTDPKLARDMDLFSGKKIEVPALFLSGEKDWGNYQQPGALDKLDSACTKFYGVKFIEHAGHWPQQEQPERVVEGILAFLKSSH</sequence>
<dbReference type="InterPro" id="IPR000073">
    <property type="entry name" value="AB_hydrolase_1"/>
</dbReference>
<accession>A0A6A6QM90</accession>
<keyword evidence="1 4" id="KW-0378">Hydrolase</keyword>